<evidence type="ECO:0000259" key="2">
    <source>
        <dbReference type="PROSITE" id="PS50011"/>
    </source>
</evidence>
<dbReference type="InterPro" id="IPR011009">
    <property type="entry name" value="Kinase-like_dom_sf"/>
</dbReference>
<gene>
    <name evidence="3" type="ORF">WMSIL1_LOCUS8181</name>
</gene>
<sequence length="104" mass="11712">MDSENNNDISSLFPEPRKLNQHVRYIERSSAELNIDLDVIRDVELFERSYELGEQIGKGGFGKVNEAIQVKTGKSVVIKQVDSDRVPCWCRVSISVFIPIACGN</sequence>
<dbReference type="AlphaFoldDB" id="A0A564YNQ8"/>
<dbReference type="InterPro" id="IPR017441">
    <property type="entry name" value="Protein_kinase_ATP_BS"/>
</dbReference>
<dbReference type="Proteomes" id="UP000321570">
    <property type="component" value="Unassembled WGS sequence"/>
</dbReference>
<dbReference type="Gene3D" id="3.30.200.20">
    <property type="entry name" value="Phosphorylase Kinase, domain 1"/>
    <property type="match status" value="1"/>
</dbReference>
<dbReference type="EMBL" id="CABIJS010000321">
    <property type="protein sequence ID" value="VUZ48907.1"/>
    <property type="molecule type" value="Genomic_DNA"/>
</dbReference>
<dbReference type="InterPro" id="IPR000719">
    <property type="entry name" value="Prot_kinase_dom"/>
</dbReference>
<dbReference type="PROSITE" id="PS00107">
    <property type="entry name" value="PROTEIN_KINASE_ATP"/>
    <property type="match status" value="1"/>
</dbReference>
<dbReference type="SUPFAM" id="SSF56112">
    <property type="entry name" value="Protein kinase-like (PK-like)"/>
    <property type="match status" value="1"/>
</dbReference>
<evidence type="ECO:0000313" key="3">
    <source>
        <dbReference type="EMBL" id="VUZ48907.1"/>
    </source>
</evidence>
<feature type="binding site" evidence="1">
    <location>
        <position position="79"/>
    </location>
    <ligand>
        <name>ATP</name>
        <dbReference type="ChEBI" id="CHEBI:30616"/>
    </ligand>
</feature>
<dbReference type="GO" id="GO:0005524">
    <property type="term" value="F:ATP binding"/>
    <property type="evidence" value="ECO:0007669"/>
    <property type="project" value="UniProtKB-UniRule"/>
</dbReference>
<evidence type="ECO:0000256" key="1">
    <source>
        <dbReference type="PROSITE-ProRule" id="PRU10141"/>
    </source>
</evidence>
<keyword evidence="4" id="KW-1185">Reference proteome</keyword>
<evidence type="ECO:0000313" key="4">
    <source>
        <dbReference type="Proteomes" id="UP000321570"/>
    </source>
</evidence>
<organism evidence="3 4">
    <name type="scientific">Hymenolepis diminuta</name>
    <name type="common">Rat tapeworm</name>
    <dbReference type="NCBI Taxonomy" id="6216"/>
    <lineage>
        <taxon>Eukaryota</taxon>
        <taxon>Metazoa</taxon>
        <taxon>Spiralia</taxon>
        <taxon>Lophotrochozoa</taxon>
        <taxon>Platyhelminthes</taxon>
        <taxon>Cestoda</taxon>
        <taxon>Eucestoda</taxon>
        <taxon>Cyclophyllidea</taxon>
        <taxon>Hymenolepididae</taxon>
        <taxon>Hymenolepis</taxon>
    </lineage>
</organism>
<protein>
    <recommendedName>
        <fullName evidence="2">Protein kinase domain-containing protein</fullName>
    </recommendedName>
</protein>
<proteinExistence type="predicted"/>
<dbReference type="GO" id="GO:0004672">
    <property type="term" value="F:protein kinase activity"/>
    <property type="evidence" value="ECO:0007669"/>
    <property type="project" value="InterPro"/>
</dbReference>
<keyword evidence="1" id="KW-0547">Nucleotide-binding</keyword>
<dbReference type="PROSITE" id="PS50011">
    <property type="entry name" value="PROTEIN_KINASE_DOM"/>
    <property type="match status" value="1"/>
</dbReference>
<feature type="domain" description="Protein kinase" evidence="2">
    <location>
        <begin position="50"/>
        <end position="104"/>
    </location>
</feature>
<name>A0A564YNQ8_HYMDI</name>
<reference evidence="3 4" key="1">
    <citation type="submission" date="2019-07" db="EMBL/GenBank/DDBJ databases">
        <authorList>
            <person name="Jastrzebski P J."/>
            <person name="Paukszto L."/>
            <person name="Jastrzebski P J."/>
        </authorList>
    </citation>
    <scope>NUCLEOTIDE SEQUENCE [LARGE SCALE GENOMIC DNA]</scope>
    <source>
        <strain evidence="3 4">WMS-il1</strain>
    </source>
</reference>
<keyword evidence="1" id="KW-0067">ATP-binding</keyword>
<accession>A0A564YNQ8</accession>